<dbReference type="EMBL" id="LGRX02035927">
    <property type="protein sequence ID" value="KAK3232689.1"/>
    <property type="molecule type" value="Genomic_DNA"/>
</dbReference>
<gene>
    <name evidence="3" type="ORF">CYMTET_56973</name>
</gene>
<evidence type="ECO:0000313" key="3">
    <source>
        <dbReference type="EMBL" id="KAK3232689.1"/>
    </source>
</evidence>
<dbReference type="InterPro" id="IPR051363">
    <property type="entry name" value="RLR_Helicase"/>
</dbReference>
<proteinExistence type="predicted"/>
<dbReference type="InterPro" id="IPR014001">
    <property type="entry name" value="Helicase_ATP-bd"/>
</dbReference>
<dbReference type="Proteomes" id="UP001190700">
    <property type="component" value="Unassembled WGS sequence"/>
</dbReference>
<dbReference type="PANTHER" id="PTHR14074">
    <property type="entry name" value="HELICASE WITH DEATH DOMAIN-RELATED"/>
    <property type="match status" value="1"/>
</dbReference>
<feature type="region of interest" description="Disordered" evidence="1">
    <location>
        <begin position="1"/>
        <end position="24"/>
    </location>
</feature>
<evidence type="ECO:0000259" key="2">
    <source>
        <dbReference type="PROSITE" id="PS51192"/>
    </source>
</evidence>
<dbReference type="InterPro" id="IPR027417">
    <property type="entry name" value="P-loop_NTPase"/>
</dbReference>
<dbReference type="AlphaFoldDB" id="A0AAE0ELS0"/>
<feature type="domain" description="Helicase ATP-binding" evidence="2">
    <location>
        <begin position="39"/>
        <end position="216"/>
    </location>
</feature>
<sequence length="235" mass="25442">MNGCSQRLGSARPPPVPKGSSSSVKRMAELRLRAYQEEALEAFERHNLLVVLPTNTGKTIIAAEAIQRVLREATPGKHKAVFLAPTRALVEQQGDVLRSYLGRDEWSEEDPSGTVVVVSGTPPPSKCYAACDLVVSTPAIFLTALIHADIRMEQIAVLVLDEGHHCAKRDVYATIMRRFYRAAPATARPRVLTLTAMPIKSHIPQAPAACGDPGIGHAVFHAELEAAGEGVARRR</sequence>
<dbReference type="GO" id="GO:0003676">
    <property type="term" value="F:nucleic acid binding"/>
    <property type="evidence" value="ECO:0007669"/>
    <property type="project" value="InterPro"/>
</dbReference>
<evidence type="ECO:0000256" key="1">
    <source>
        <dbReference type="SAM" id="MobiDB-lite"/>
    </source>
</evidence>
<keyword evidence="4" id="KW-1185">Reference proteome</keyword>
<dbReference type="PANTHER" id="PTHR14074:SF16">
    <property type="entry name" value="ANTIVIRAL INNATE IMMUNE RESPONSE RECEPTOR RIG-I"/>
    <property type="match status" value="1"/>
</dbReference>
<organism evidence="3 4">
    <name type="scientific">Cymbomonas tetramitiformis</name>
    <dbReference type="NCBI Taxonomy" id="36881"/>
    <lineage>
        <taxon>Eukaryota</taxon>
        <taxon>Viridiplantae</taxon>
        <taxon>Chlorophyta</taxon>
        <taxon>Pyramimonadophyceae</taxon>
        <taxon>Pyramimonadales</taxon>
        <taxon>Pyramimonadaceae</taxon>
        <taxon>Cymbomonas</taxon>
    </lineage>
</organism>
<dbReference type="GO" id="GO:0005737">
    <property type="term" value="C:cytoplasm"/>
    <property type="evidence" value="ECO:0007669"/>
    <property type="project" value="TreeGrafter"/>
</dbReference>
<dbReference type="Pfam" id="PF00270">
    <property type="entry name" value="DEAD"/>
    <property type="match status" value="1"/>
</dbReference>
<protein>
    <recommendedName>
        <fullName evidence="2">Helicase ATP-binding domain-containing protein</fullName>
    </recommendedName>
</protein>
<dbReference type="SUPFAM" id="SSF52540">
    <property type="entry name" value="P-loop containing nucleoside triphosphate hydrolases"/>
    <property type="match status" value="1"/>
</dbReference>
<dbReference type="Gene3D" id="3.40.50.300">
    <property type="entry name" value="P-loop containing nucleotide triphosphate hydrolases"/>
    <property type="match status" value="1"/>
</dbReference>
<dbReference type="InterPro" id="IPR011545">
    <property type="entry name" value="DEAD/DEAH_box_helicase_dom"/>
</dbReference>
<dbReference type="PROSITE" id="PS51192">
    <property type="entry name" value="HELICASE_ATP_BIND_1"/>
    <property type="match status" value="1"/>
</dbReference>
<comment type="caution">
    <text evidence="3">The sequence shown here is derived from an EMBL/GenBank/DDBJ whole genome shotgun (WGS) entry which is preliminary data.</text>
</comment>
<evidence type="ECO:0000313" key="4">
    <source>
        <dbReference type="Proteomes" id="UP001190700"/>
    </source>
</evidence>
<accession>A0AAE0ELS0</accession>
<dbReference type="SMART" id="SM00487">
    <property type="entry name" value="DEXDc"/>
    <property type="match status" value="1"/>
</dbReference>
<dbReference type="GO" id="GO:0005524">
    <property type="term" value="F:ATP binding"/>
    <property type="evidence" value="ECO:0007669"/>
    <property type="project" value="InterPro"/>
</dbReference>
<name>A0AAE0ELS0_9CHLO</name>
<reference evidence="3 4" key="1">
    <citation type="journal article" date="2015" name="Genome Biol. Evol.">
        <title>Comparative Genomics of a Bacterivorous Green Alga Reveals Evolutionary Causalities and Consequences of Phago-Mixotrophic Mode of Nutrition.</title>
        <authorList>
            <person name="Burns J.A."/>
            <person name="Paasch A."/>
            <person name="Narechania A."/>
            <person name="Kim E."/>
        </authorList>
    </citation>
    <scope>NUCLEOTIDE SEQUENCE [LARGE SCALE GENOMIC DNA]</scope>
    <source>
        <strain evidence="3 4">PLY_AMNH</strain>
    </source>
</reference>